<gene>
    <name evidence="2" type="ORF">SARC_08020</name>
</gene>
<dbReference type="RefSeq" id="XP_014153489.1">
    <property type="nucleotide sequence ID" value="XM_014298014.1"/>
</dbReference>
<evidence type="ECO:0000313" key="3">
    <source>
        <dbReference type="Proteomes" id="UP000054560"/>
    </source>
</evidence>
<protein>
    <submittedName>
        <fullName evidence="2">Uncharacterized protein</fullName>
    </submittedName>
</protein>
<name>A0A0L0FS28_9EUKA</name>
<dbReference type="Proteomes" id="UP000054560">
    <property type="component" value="Unassembled WGS sequence"/>
</dbReference>
<proteinExistence type="predicted"/>
<feature type="compositionally biased region" description="Low complexity" evidence="1">
    <location>
        <begin position="55"/>
        <end position="67"/>
    </location>
</feature>
<accession>A0A0L0FS28</accession>
<reference evidence="2 3" key="1">
    <citation type="submission" date="2011-02" db="EMBL/GenBank/DDBJ databases">
        <title>The Genome Sequence of Sphaeroforma arctica JP610.</title>
        <authorList>
            <consortium name="The Broad Institute Genome Sequencing Platform"/>
            <person name="Russ C."/>
            <person name="Cuomo C."/>
            <person name="Young S.K."/>
            <person name="Zeng Q."/>
            <person name="Gargeya S."/>
            <person name="Alvarado L."/>
            <person name="Berlin A."/>
            <person name="Chapman S.B."/>
            <person name="Chen Z."/>
            <person name="Freedman E."/>
            <person name="Gellesch M."/>
            <person name="Goldberg J."/>
            <person name="Griggs A."/>
            <person name="Gujja S."/>
            <person name="Heilman E."/>
            <person name="Heiman D."/>
            <person name="Howarth C."/>
            <person name="Mehta T."/>
            <person name="Neiman D."/>
            <person name="Pearson M."/>
            <person name="Roberts A."/>
            <person name="Saif S."/>
            <person name="Shea T."/>
            <person name="Shenoy N."/>
            <person name="Sisk P."/>
            <person name="Stolte C."/>
            <person name="Sykes S."/>
            <person name="White J."/>
            <person name="Yandava C."/>
            <person name="Burger G."/>
            <person name="Gray M.W."/>
            <person name="Holland P.W.H."/>
            <person name="King N."/>
            <person name="Lang F.B.F."/>
            <person name="Roger A.J."/>
            <person name="Ruiz-Trillo I."/>
            <person name="Haas B."/>
            <person name="Nusbaum C."/>
            <person name="Birren B."/>
        </authorList>
    </citation>
    <scope>NUCLEOTIDE SEQUENCE [LARGE SCALE GENOMIC DNA]</scope>
    <source>
        <strain evidence="2 3">JP610</strain>
    </source>
</reference>
<evidence type="ECO:0000313" key="2">
    <source>
        <dbReference type="EMBL" id="KNC79587.1"/>
    </source>
</evidence>
<feature type="region of interest" description="Disordered" evidence="1">
    <location>
        <begin position="55"/>
        <end position="133"/>
    </location>
</feature>
<dbReference type="GeneID" id="25908524"/>
<dbReference type="AlphaFoldDB" id="A0A0L0FS28"/>
<evidence type="ECO:0000256" key="1">
    <source>
        <dbReference type="SAM" id="MobiDB-lite"/>
    </source>
</evidence>
<sequence length="133" mass="14028">MPPKKKAAAVVVSSDSEVEIVPKKKISAKAKAKPVGANPFAIAVGKKKANNPFTAAASATSKASATKKPTKTKKAEALRVESDDDDTYKPSPVKLNRKKRSDDASAFFSDNSDSDFDPGTEKAESSEEEAAPM</sequence>
<dbReference type="EMBL" id="KQ242278">
    <property type="protein sequence ID" value="KNC79587.1"/>
    <property type="molecule type" value="Genomic_DNA"/>
</dbReference>
<keyword evidence="3" id="KW-1185">Reference proteome</keyword>
<organism evidence="2 3">
    <name type="scientific">Sphaeroforma arctica JP610</name>
    <dbReference type="NCBI Taxonomy" id="667725"/>
    <lineage>
        <taxon>Eukaryota</taxon>
        <taxon>Ichthyosporea</taxon>
        <taxon>Ichthyophonida</taxon>
        <taxon>Sphaeroforma</taxon>
    </lineage>
</organism>